<dbReference type="GO" id="GO:0022857">
    <property type="term" value="F:transmembrane transporter activity"/>
    <property type="evidence" value="ECO:0007669"/>
    <property type="project" value="InterPro"/>
</dbReference>
<dbReference type="InterPro" id="IPR026030">
    <property type="entry name" value="Pur-cyt_permease_Fcy2/21/22"/>
</dbReference>
<feature type="transmembrane region" description="Helical" evidence="8">
    <location>
        <begin position="324"/>
        <end position="344"/>
    </location>
</feature>
<dbReference type="GO" id="GO:0005886">
    <property type="term" value="C:plasma membrane"/>
    <property type="evidence" value="ECO:0007669"/>
    <property type="project" value="TreeGrafter"/>
</dbReference>
<organism evidence="9 10">
    <name type="scientific">Clavispora lusitaniae</name>
    <name type="common">Candida lusitaniae</name>
    <dbReference type="NCBI Taxonomy" id="36911"/>
    <lineage>
        <taxon>Eukaryota</taxon>
        <taxon>Fungi</taxon>
        <taxon>Dikarya</taxon>
        <taxon>Ascomycota</taxon>
        <taxon>Saccharomycotina</taxon>
        <taxon>Pichiomycetes</taxon>
        <taxon>Metschnikowiaceae</taxon>
        <taxon>Clavispora</taxon>
    </lineage>
</organism>
<feature type="transmembrane region" description="Helical" evidence="8">
    <location>
        <begin position="125"/>
        <end position="148"/>
    </location>
</feature>
<gene>
    <name evidence="9" type="ORF">A9F13_17g00836</name>
</gene>
<protein>
    <submittedName>
        <fullName evidence="9">Vitamin B6 transporter</fullName>
    </submittedName>
</protein>
<feature type="transmembrane region" description="Helical" evidence="8">
    <location>
        <begin position="270"/>
        <end position="292"/>
    </location>
</feature>
<feature type="transmembrane region" description="Helical" evidence="8">
    <location>
        <begin position="365"/>
        <end position="386"/>
    </location>
</feature>
<evidence type="ECO:0000256" key="3">
    <source>
        <dbReference type="ARBA" id="ARBA00022448"/>
    </source>
</evidence>
<evidence type="ECO:0000256" key="5">
    <source>
        <dbReference type="ARBA" id="ARBA00022989"/>
    </source>
</evidence>
<dbReference type="Proteomes" id="UP000195602">
    <property type="component" value="Unassembled WGS sequence"/>
</dbReference>
<evidence type="ECO:0000313" key="10">
    <source>
        <dbReference type="Proteomes" id="UP000195602"/>
    </source>
</evidence>
<keyword evidence="5 8" id="KW-1133">Transmembrane helix</keyword>
<evidence type="ECO:0000256" key="2">
    <source>
        <dbReference type="ARBA" id="ARBA00008974"/>
    </source>
</evidence>
<comment type="similarity">
    <text evidence="2 7">Belongs to the purine-cytosine permease (2.A.39) family.</text>
</comment>
<keyword evidence="6 7" id="KW-0472">Membrane</keyword>
<dbReference type="EMBL" id="LYUB02000017">
    <property type="protein sequence ID" value="OVF06866.1"/>
    <property type="molecule type" value="Genomic_DNA"/>
</dbReference>
<feature type="transmembrane region" description="Helical" evidence="8">
    <location>
        <begin position="197"/>
        <end position="216"/>
    </location>
</feature>
<evidence type="ECO:0000256" key="6">
    <source>
        <dbReference type="ARBA" id="ARBA00023136"/>
    </source>
</evidence>
<comment type="caution">
    <text evidence="9">The sequence shown here is derived from an EMBL/GenBank/DDBJ whole genome shotgun (WGS) entry which is preliminary data.</text>
</comment>
<keyword evidence="4 8" id="KW-0812">Transmembrane</keyword>
<comment type="subcellular location">
    <subcellularLocation>
        <location evidence="1">Membrane</location>
        <topology evidence="1">Multi-pass membrane protein</topology>
    </subcellularLocation>
</comment>
<feature type="transmembrane region" description="Helical" evidence="8">
    <location>
        <begin position="91"/>
        <end position="113"/>
    </location>
</feature>
<proteinExistence type="inferred from homology"/>
<feature type="transmembrane region" description="Helical" evidence="8">
    <location>
        <begin position="168"/>
        <end position="190"/>
    </location>
</feature>
<name>A0AA91PWX9_CLALS</name>
<dbReference type="GO" id="GO:0000329">
    <property type="term" value="C:fungal-type vacuole membrane"/>
    <property type="evidence" value="ECO:0007669"/>
    <property type="project" value="TreeGrafter"/>
</dbReference>
<feature type="transmembrane region" description="Helical" evidence="8">
    <location>
        <begin position="236"/>
        <end position="258"/>
    </location>
</feature>
<feature type="transmembrane region" description="Helical" evidence="8">
    <location>
        <begin position="464"/>
        <end position="487"/>
    </location>
</feature>
<dbReference type="KEGG" id="clus:A9F13_17g00836"/>
<dbReference type="PANTHER" id="PTHR31806">
    <property type="entry name" value="PURINE-CYTOSINE PERMEASE FCY2-RELATED"/>
    <property type="match status" value="1"/>
</dbReference>
<sequence>MDKSKTVEETHDVSHELHPFKVLSKFSRKLDAFGVETRGIERIPSYERSTNKVRQLITVVGLWISACGGLSSMSSFYLGPLLFGLGLKKTLITGLLGQAIGCGVAAYCSLMGPRSGCRQMVGARFLFGWWLVKLVCIASMVGVMGWSVVNCITGAQILSSMSGGSVPLVVAIVIIACVSLVISIGGIRYLLRVEAFLSIPVNIAFLTLYIVGAKQYSHLTLADSPSEDAATVRGNAISFFALCYSITSTWGSIASDYYILFPEDTPDVQIFFLTFLGILIPTTFVGVAGILIGNVALTYEPWNTAYTEMGMGGLLNAAFEPWGAGGKFLLCLIFLSLISNNILNTYSAAFGVQLLALPLARVPRWMWAILLTAVYLVLSIVGRYHFASILGNFLPMVGYWITMYFVMLLEENTIFRTDRFIHLYTKEFSEQEPKVSNVGGHLYKRNCHYNFDIWNDYDKLTSGYAATFAFAAGAAGAAVGMSQAYWIGPLAKKVGGEYGGDIAMWLCLAFSGVSYPGLRYLELKKFGK</sequence>
<feature type="transmembrane region" description="Helical" evidence="8">
    <location>
        <begin position="392"/>
        <end position="409"/>
    </location>
</feature>
<evidence type="ECO:0000256" key="4">
    <source>
        <dbReference type="ARBA" id="ARBA00022692"/>
    </source>
</evidence>
<evidence type="ECO:0000256" key="1">
    <source>
        <dbReference type="ARBA" id="ARBA00004141"/>
    </source>
</evidence>
<dbReference type="PANTHER" id="PTHR31806:SF17">
    <property type="entry name" value="VITAMIN B6 TRANSPORTER TPN1"/>
    <property type="match status" value="1"/>
</dbReference>
<reference evidence="9 10" key="1">
    <citation type="submission" date="2017-04" db="EMBL/GenBank/DDBJ databases">
        <title>Draft genome of the yeast Clavispora lusitaniae type strain CBS 6936.</title>
        <authorList>
            <person name="Durrens P."/>
            <person name="Klopp C."/>
            <person name="Biteau N."/>
            <person name="Fitton-Ouhabi V."/>
            <person name="Dementhon K."/>
            <person name="Accoceberry I."/>
            <person name="Sherman D.J."/>
            <person name="Noel T."/>
        </authorList>
    </citation>
    <scope>NUCLEOTIDE SEQUENCE [LARGE SCALE GENOMIC DNA]</scope>
    <source>
        <strain evidence="9 10">CBS 6936</strain>
    </source>
</reference>
<dbReference type="AlphaFoldDB" id="A0AA91PWX9"/>
<evidence type="ECO:0000256" key="7">
    <source>
        <dbReference type="PIRNR" id="PIRNR002744"/>
    </source>
</evidence>
<accession>A0AA91PWX9</accession>
<dbReference type="InterPro" id="IPR001248">
    <property type="entry name" value="Pur-cyt_permease"/>
</dbReference>
<dbReference type="Pfam" id="PF02133">
    <property type="entry name" value="Transp_cyt_pur"/>
    <property type="match status" value="1"/>
</dbReference>
<keyword evidence="3 7" id="KW-0813">Transport</keyword>
<feature type="transmembrane region" description="Helical" evidence="8">
    <location>
        <begin position="56"/>
        <end position="79"/>
    </location>
</feature>
<dbReference type="PIRSF" id="PIRSF002744">
    <property type="entry name" value="Pur-cyt_permease"/>
    <property type="match status" value="1"/>
</dbReference>
<dbReference type="Gene3D" id="1.10.4160.10">
    <property type="entry name" value="Hydantoin permease"/>
    <property type="match status" value="1"/>
</dbReference>
<evidence type="ECO:0000313" key="9">
    <source>
        <dbReference type="EMBL" id="OVF06866.1"/>
    </source>
</evidence>
<feature type="transmembrane region" description="Helical" evidence="8">
    <location>
        <begin position="502"/>
        <end position="521"/>
    </location>
</feature>
<evidence type="ECO:0000256" key="8">
    <source>
        <dbReference type="SAM" id="Phobius"/>
    </source>
</evidence>